<feature type="repeat" description="ANK" evidence="1">
    <location>
        <begin position="158"/>
        <end position="184"/>
    </location>
</feature>
<sequence>MSDNSDFDPNLGLPIHELPNGAKIYGTAGHPAYSPEAIEILKRQGVDAWHEWCREHALEIELHKMNLVSAATESSADETTGRRDDDSGQEDHDAGDRDDEAIEYVVWAGGGRGDYYPEAVEQRDRLAHAAHTGDWDTVLDILRTDKEWVNASRLGSQSGYAPLHQAAWHGAGEEIVQELLDLGAWRTLKAANGATPLDVALKHGHNHLAHLLTVDRSQFPPAGVLTDIQTFLWALITVRTRGLERTEPLTLPQLDPLFEAPNRGLWFPVPGMYGGFRLRWHNQTLISESWCRVVGGSERVHRITQEGIELLAAG</sequence>
<protein>
    <recommendedName>
        <fullName evidence="5">Ankyrin repeat domain-containing protein</fullName>
    </recommendedName>
</protein>
<dbReference type="SMART" id="SM00248">
    <property type="entry name" value="ANK"/>
    <property type="match status" value="3"/>
</dbReference>
<dbReference type="Pfam" id="PF00023">
    <property type="entry name" value="Ank"/>
    <property type="match status" value="1"/>
</dbReference>
<dbReference type="RefSeq" id="WP_268757775.1">
    <property type="nucleotide sequence ID" value="NZ_CP113836.1"/>
</dbReference>
<name>A0ABY7B5V2_9PSEU</name>
<keyword evidence="4" id="KW-1185">Reference proteome</keyword>
<dbReference type="SUPFAM" id="SSF48403">
    <property type="entry name" value="Ankyrin repeat"/>
    <property type="match status" value="1"/>
</dbReference>
<feature type="compositionally biased region" description="Basic and acidic residues" evidence="2">
    <location>
        <begin position="79"/>
        <end position="95"/>
    </location>
</feature>
<evidence type="ECO:0000313" key="4">
    <source>
        <dbReference type="Proteomes" id="UP001163203"/>
    </source>
</evidence>
<proteinExistence type="predicted"/>
<dbReference type="InterPro" id="IPR002110">
    <property type="entry name" value="Ankyrin_rpt"/>
</dbReference>
<dbReference type="Proteomes" id="UP001163203">
    <property type="component" value="Chromosome"/>
</dbReference>
<dbReference type="PROSITE" id="PS50088">
    <property type="entry name" value="ANK_REPEAT"/>
    <property type="match status" value="1"/>
</dbReference>
<gene>
    <name evidence="3" type="ORF">ORV05_07835</name>
</gene>
<dbReference type="PROSITE" id="PS50297">
    <property type="entry name" value="ANK_REP_REGION"/>
    <property type="match status" value="1"/>
</dbReference>
<organism evidence="3 4">
    <name type="scientific">Amycolatopsis cynarae</name>
    <dbReference type="NCBI Taxonomy" id="2995223"/>
    <lineage>
        <taxon>Bacteria</taxon>
        <taxon>Bacillati</taxon>
        <taxon>Actinomycetota</taxon>
        <taxon>Actinomycetes</taxon>
        <taxon>Pseudonocardiales</taxon>
        <taxon>Pseudonocardiaceae</taxon>
        <taxon>Amycolatopsis</taxon>
    </lineage>
</organism>
<dbReference type="Gene3D" id="1.25.40.20">
    <property type="entry name" value="Ankyrin repeat-containing domain"/>
    <property type="match status" value="1"/>
</dbReference>
<dbReference type="InterPro" id="IPR036770">
    <property type="entry name" value="Ankyrin_rpt-contain_sf"/>
</dbReference>
<evidence type="ECO:0000313" key="3">
    <source>
        <dbReference type="EMBL" id="WAL67680.1"/>
    </source>
</evidence>
<feature type="region of interest" description="Disordered" evidence="2">
    <location>
        <begin position="71"/>
        <end position="100"/>
    </location>
</feature>
<accession>A0ABY7B5V2</accession>
<evidence type="ECO:0000256" key="2">
    <source>
        <dbReference type="SAM" id="MobiDB-lite"/>
    </source>
</evidence>
<dbReference type="EMBL" id="CP113836">
    <property type="protein sequence ID" value="WAL67680.1"/>
    <property type="molecule type" value="Genomic_DNA"/>
</dbReference>
<keyword evidence="1" id="KW-0040">ANK repeat</keyword>
<evidence type="ECO:0008006" key="5">
    <source>
        <dbReference type="Google" id="ProtNLM"/>
    </source>
</evidence>
<reference evidence="3" key="1">
    <citation type="submission" date="2022-11" db="EMBL/GenBank/DDBJ databases">
        <authorList>
            <person name="Mo P."/>
        </authorList>
    </citation>
    <scope>NUCLEOTIDE SEQUENCE</scope>
    <source>
        <strain evidence="3">HUAS 11-8</strain>
    </source>
</reference>
<evidence type="ECO:0000256" key="1">
    <source>
        <dbReference type="PROSITE-ProRule" id="PRU00023"/>
    </source>
</evidence>